<dbReference type="Proteomes" id="UP000325902">
    <property type="component" value="Unassembled WGS sequence"/>
</dbReference>
<dbReference type="AlphaFoldDB" id="A0A5N5D1Y5"/>
<gene>
    <name evidence="7" type="ORF">DBV05_g9611</name>
</gene>
<feature type="repeat" description="PPR" evidence="5">
    <location>
        <begin position="57"/>
        <end position="91"/>
    </location>
</feature>
<feature type="region of interest" description="Disordered" evidence="6">
    <location>
        <begin position="392"/>
        <end position="452"/>
    </location>
</feature>
<dbReference type="Gene3D" id="1.25.40.10">
    <property type="entry name" value="Tetratricopeptide repeat domain"/>
    <property type="match status" value="2"/>
</dbReference>
<evidence type="ECO:0000313" key="7">
    <source>
        <dbReference type="EMBL" id="KAB2571709.1"/>
    </source>
</evidence>
<dbReference type="InterPro" id="IPR002885">
    <property type="entry name" value="PPR_rpt"/>
</dbReference>
<keyword evidence="2" id="KW-0677">Repeat</keyword>
<feature type="repeat" description="PPR" evidence="5">
    <location>
        <begin position="279"/>
        <end position="313"/>
    </location>
</feature>
<feature type="repeat" description="PPR" evidence="5">
    <location>
        <begin position="314"/>
        <end position="348"/>
    </location>
</feature>
<comment type="similarity">
    <text evidence="1">Belongs to the CCM1 family.</text>
</comment>
<comment type="function">
    <text evidence="3">Regulates mitochondrial small subunit maturation by controlling 15S rRNA 5'-end processing. Localizes to the 5' precursor of the 15S rRNA in a position that is subsequently occupied by mS47 in the mature yeast mtSSU. Uses structure and sequence-specific RNA recognition, binding to a single-stranded region of the precursor and specifically recognizing bases -6 to -1. The exchange of Ccm1 for mS47 is coupled to the irreversible removal of precursor rRNA that is accompanied by conformational changes of the mitoribosomal proteins uS5m and mS26. These conformational changes signal completion of 5'-end rRNA processing through protection of the mature 5'-end of the 15S rRNA and stabilization of mS47. The removal of the 5' precursor together with the dissociation of Ccm1 may be catalyzed by the 5'-3' exoribonuclease Pet127. Involved in the specific removal of group I introns in mitochondrial encoded transcripts.</text>
</comment>
<proteinExistence type="inferred from homology"/>
<evidence type="ECO:0000256" key="5">
    <source>
        <dbReference type="PROSITE-ProRule" id="PRU00708"/>
    </source>
</evidence>
<evidence type="ECO:0000256" key="1">
    <source>
        <dbReference type="ARBA" id="ARBA00006192"/>
    </source>
</evidence>
<dbReference type="PANTHER" id="PTHR47447">
    <property type="entry name" value="OS03G0856100 PROTEIN"/>
    <property type="match status" value="1"/>
</dbReference>
<evidence type="ECO:0000313" key="8">
    <source>
        <dbReference type="Proteomes" id="UP000325902"/>
    </source>
</evidence>
<dbReference type="OrthoDB" id="185373at2759"/>
<dbReference type="InterPro" id="IPR011990">
    <property type="entry name" value="TPR-like_helical_dom_sf"/>
</dbReference>
<dbReference type="PROSITE" id="PS51375">
    <property type="entry name" value="PPR"/>
    <property type="match status" value="3"/>
</dbReference>
<name>A0A5N5D1Y5_9PEZI</name>
<evidence type="ECO:0000256" key="6">
    <source>
        <dbReference type="SAM" id="MobiDB-lite"/>
    </source>
</evidence>
<dbReference type="NCBIfam" id="TIGR00756">
    <property type="entry name" value="PPR"/>
    <property type="match status" value="3"/>
</dbReference>
<organism evidence="7 8">
    <name type="scientific">Lasiodiplodia theobromae</name>
    <dbReference type="NCBI Taxonomy" id="45133"/>
    <lineage>
        <taxon>Eukaryota</taxon>
        <taxon>Fungi</taxon>
        <taxon>Dikarya</taxon>
        <taxon>Ascomycota</taxon>
        <taxon>Pezizomycotina</taxon>
        <taxon>Dothideomycetes</taxon>
        <taxon>Dothideomycetes incertae sedis</taxon>
        <taxon>Botryosphaeriales</taxon>
        <taxon>Botryosphaeriaceae</taxon>
        <taxon>Lasiodiplodia</taxon>
    </lineage>
</organism>
<dbReference type="EMBL" id="VCHE01000094">
    <property type="protein sequence ID" value="KAB2571709.1"/>
    <property type="molecule type" value="Genomic_DNA"/>
</dbReference>
<evidence type="ECO:0000256" key="4">
    <source>
        <dbReference type="ARBA" id="ARBA00044511"/>
    </source>
</evidence>
<dbReference type="PANTHER" id="PTHR47447:SF21">
    <property type="entry name" value="PENTACOTRIPEPTIDE-REPEAT REGION OF PRORP DOMAIN-CONTAINING PROTEIN"/>
    <property type="match status" value="1"/>
</dbReference>
<evidence type="ECO:0000256" key="2">
    <source>
        <dbReference type="ARBA" id="ARBA00022737"/>
    </source>
</evidence>
<protein>
    <submittedName>
        <fullName evidence="7">Pentatricopeptide repeat-containing protein</fullName>
    </submittedName>
</protein>
<comment type="subunit">
    <text evidence="4">Binds to mitochondrial small subunit 15S rRNA.</text>
</comment>
<accession>A0A5N5D1Y5</accession>
<dbReference type="Pfam" id="PF13041">
    <property type="entry name" value="PPR_2"/>
    <property type="match status" value="2"/>
</dbReference>
<sequence length="452" mass="51211">MAVRELRRRIELGAPPRDEIFASVCTQILRSSATKANDYPATAEILSELTTMGVKLNIYLYTVVMHNAVDHGDLQAAFTVYRLLQQNGIEPNDYTYTVLLKGLKDGKHPEMLQSIVGDAGKALPNLERPRVVATDIIHCIYLQHFEPASTATTFADLAKTYHEYFDPSIPIALGVPPHFFGKTVATTMSPSPHAIAIVLTAYLKLVSRQSPEEVVRLYHVFQRQIERPDNPVMSSLGRTDHFFNAFLFALGQNANTLQMVPTILRQMTDKRVHAVPLTSKYTWDILVNAFMRHKQPEAAERVLEIMRKYNQEPNDVTWNSLVRGYARLQEVDRALDTIRKMQLQEVELDLSSLRALSRMRENDRLAQGLQELGAQQRSQAEEEQDYLVPDDYQEDHIVPDDYEEEPSVLKEIEEEDREEAIREEQDAARWTGAGSTSDSNGKAPAEGKQTSS</sequence>
<reference evidence="7 8" key="1">
    <citation type="journal article" date="2019" name="Sci. Rep.">
        <title>A multi-omics analysis of the grapevine pathogen Lasiodiplodia theobromae reveals that temperature affects the expression of virulence- and pathogenicity-related genes.</title>
        <authorList>
            <person name="Felix C."/>
            <person name="Meneses R."/>
            <person name="Goncalves M.F.M."/>
            <person name="Tilleman L."/>
            <person name="Duarte A.S."/>
            <person name="Jorrin-Novo J.V."/>
            <person name="Van de Peer Y."/>
            <person name="Deforce D."/>
            <person name="Van Nieuwerburgh F."/>
            <person name="Esteves A.C."/>
            <person name="Alves A."/>
        </authorList>
    </citation>
    <scope>NUCLEOTIDE SEQUENCE [LARGE SCALE GENOMIC DNA]</scope>
    <source>
        <strain evidence="7 8">LA-SOL3</strain>
    </source>
</reference>
<keyword evidence="8" id="KW-1185">Reference proteome</keyword>
<evidence type="ECO:0000256" key="3">
    <source>
        <dbReference type="ARBA" id="ARBA00044493"/>
    </source>
</evidence>
<feature type="compositionally biased region" description="Acidic residues" evidence="6">
    <location>
        <begin position="400"/>
        <end position="418"/>
    </location>
</feature>
<comment type="caution">
    <text evidence="7">The sequence shown here is derived from an EMBL/GenBank/DDBJ whole genome shotgun (WGS) entry which is preliminary data.</text>
</comment>